<evidence type="ECO:0000256" key="1">
    <source>
        <dbReference type="SAM" id="Phobius"/>
    </source>
</evidence>
<name>A0A1N6VN60_9GAMM</name>
<accession>A0A1N6VN60</accession>
<dbReference type="InterPro" id="IPR010699">
    <property type="entry name" value="DUF1275"/>
</dbReference>
<feature type="transmembrane region" description="Helical" evidence="1">
    <location>
        <begin position="7"/>
        <end position="33"/>
    </location>
</feature>
<dbReference type="RefSeq" id="WP_076587467.1">
    <property type="nucleotide sequence ID" value="NZ_FTLW01000004.1"/>
</dbReference>
<dbReference type="AlphaFoldDB" id="A0A1N6VN60"/>
<evidence type="ECO:0000313" key="2">
    <source>
        <dbReference type="EMBL" id="SIQ79234.1"/>
    </source>
</evidence>
<feature type="transmembrane region" description="Helical" evidence="1">
    <location>
        <begin position="59"/>
        <end position="80"/>
    </location>
</feature>
<dbReference type="Proteomes" id="UP000241788">
    <property type="component" value="Unassembled WGS sequence"/>
</dbReference>
<dbReference type="PROSITE" id="PS51257">
    <property type="entry name" value="PROKAR_LIPOPROTEIN"/>
    <property type="match status" value="1"/>
</dbReference>
<organism evidence="2 3">
    <name type="scientific">Solilutibacter tolerans</name>
    <dbReference type="NCBI Taxonomy" id="1604334"/>
    <lineage>
        <taxon>Bacteria</taxon>
        <taxon>Pseudomonadati</taxon>
        <taxon>Pseudomonadota</taxon>
        <taxon>Gammaproteobacteria</taxon>
        <taxon>Lysobacterales</taxon>
        <taxon>Lysobacteraceae</taxon>
        <taxon>Solilutibacter</taxon>
    </lineage>
</organism>
<feature type="transmembrane region" description="Helical" evidence="1">
    <location>
        <begin position="172"/>
        <end position="191"/>
    </location>
</feature>
<dbReference type="Pfam" id="PF06912">
    <property type="entry name" value="DUF1275"/>
    <property type="match status" value="1"/>
</dbReference>
<keyword evidence="1" id="KW-0812">Transmembrane</keyword>
<proteinExistence type="predicted"/>
<keyword evidence="1" id="KW-0472">Membrane</keyword>
<keyword evidence="3" id="KW-1185">Reference proteome</keyword>
<reference evidence="3" key="1">
    <citation type="submission" date="2017-01" db="EMBL/GenBank/DDBJ databases">
        <authorList>
            <person name="Varghese N."/>
            <person name="Submissions S."/>
        </authorList>
    </citation>
    <scope>NUCLEOTIDE SEQUENCE [LARGE SCALE GENOMIC DNA]</scope>
    <source>
        <strain evidence="3">UM1</strain>
    </source>
</reference>
<gene>
    <name evidence="2" type="ORF">SAMN05421546_1828</name>
</gene>
<protein>
    <submittedName>
        <fullName evidence="2">Uncharacterized membrane protein YoaK, UPF0700 family</fullName>
    </submittedName>
</protein>
<dbReference type="OrthoDB" id="270162at2"/>
<dbReference type="STRING" id="1604334.SAMN05421546_1828"/>
<sequence length="226" mass="24021">MKASDHLPLWVMLGACALACIAGMVNVVGYMGFEHQGITHLTGTTTLLGEALSGADWRASLQLAAMILAFVLGAAMSGAIIQDVQLRLGRRYGVALALESILLFSAASLFKQGSMAGPLLAAAACGLQNAMARTYSGALVRTTHFSGLFTDIGINIDHAARGMPRQASRTRLSLLTIGAFAAGCVIGAMLFRRLSYDALYVPAIWTGLVGVGYAFYHHYRYSRHAH</sequence>
<dbReference type="EMBL" id="FTLW01000004">
    <property type="protein sequence ID" value="SIQ79234.1"/>
    <property type="molecule type" value="Genomic_DNA"/>
</dbReference>
<feature type="transmembrane region" description="Helical" evidence="1">
    <location>
        <begin position="198"/>
        <end position="216"/>
    </location>
</feature>
<evidence type="ECO:0000313" key="3">
    <source>
        <dbReference type="Proteomes" id="UP000241788"/>
    </source>
</evidence>
<keyword evidence="1" id="KW-1133">Transmembrane helix</keyword>
<dbReference type="PANTHER" id="PTHR37314:SF4">
    <property type="entry name" value="UPF0700 TRANSMEMBRANE PROTEIN YOAK"/>
    <property type="match status" value="1"/>
</dbReference>
<dbReference type="PANTHER" id="PTHR37314">
    <property type="entry name" value="SLR0142 PROTEIN"/>
    <property type="match status" value="1"/>
</dbReference>